<dbReference type="RefSeq" id="WP_100789364.1">
    <property type="nucleotide sequence ID" value="NZ_NPDQ01000001.1"/>
</dbReference>
<evidence type="ECO:0000256" key="17">
    <source>
        <dbReference type="ARBA" id="ARBA00048623"/>
    </source>
</evidence>
<evidence type="ECO:0000256" key="13">
    <source>
        <dbReference type="ARBA" id="ARBA00023136"/>
    </source>
</evidence>
<reference evidence="20" key="1">
    <citation type="journal article" date="2019" name="PLoS Negl. Trop. Dis.">
        <title>Revisiting the worldwide diversity of Leptospira species in the environment.</title>
        <authorList>
            <person name="Vincent A.T."/>
            <person name="Schiettekatte O."/>
            <person name="Bourhy P."/>
            <person name="Veyrier F.J."/>
            <person name="Picardeau M."/>
        </authorList>
    </citation>
    <scope>NUCLEOTIDE SEQUENCE [LARGE SCALE GENOMIC DNA]</scope>
    <source>
        <strain evidence="20">201800277</strain>
    </source>
</reference>
<keyword evidence="7 19" id="KW-1003">Cell membrane</keyword>
<organism evidence="20 21">
    <name type="scientific">Leptospira brenneri</name>
    <dbReference type="NCBI Taxonomy" id="2023182"/>
    <lineage>
        <taxon>Bacteria</taxon>
        <taxon>Pseudomonadati</taxon>
        <taxon>Spirochaetota</taxon>
        <taxon>Spirochaetia</taxon>
        <taxon>Leptospirales</taxon>
        <taxon>Leptospiraceae</taxon>
        <taxon>Leptospira</taxon>
    </lineage>
</organism>
<evidence type="ECO:0000256" key="9">
    <source>
        <dbReference type="ARBA" id="ARBA00022679"/>
    </source>
</evidence>
<evidence type="ECO:0000256" key="16">
    <source>
        <dbReference type="ARBA" id="ARBA00032853"/>
    </source>
</evidence>
<comment type="catalytic activity">
    <reaction evidence="17 19">
        <text>alpha-ribazole + adenosylcob(III)inamide-GDP = adenosylcob(III)alamin + GMP + H(+)</text>
        <dbReference type="Rhea" id="RHEA:16049"/>
        <dbReference type="ChEBI" id="CHEBI:10329"/>
        <dbReference type="ChEBI" id="CHEBI:15378"/>
        <dbReference type="ChEBI" id="CHEBI:18408"/>
        <dbReference type="ChEBI" id="CHEBI:58115"/>
        <dbReference type="ChEBI" id="CHEBI:60487"/>
        <dbReference type="EC" id="2.7.8.26"/>
    </reaction>
</comment>
<keyword evidence="8 19" id="KW-0169">Cobalamin biosynthesis</keyword>
<dbReference type="EC" id="2.7.8.26" evidence="5 19"/>
<evidence type="ECO:0000256" key="14">
    <source>
        <dbReference type="ARBA" id="ARBA00025228"/>
    </source>
</evidence>
<feature type="transmembrane region" description="Helical" evidence="19">
    <location>
        <begin position="221"/>
        <end position="238"/>
    </location>
</feature>
<comment type="function">
    <text evidence="14 19">Joins adenosylcobinamide-GDP and alpha-ribazole to generate adenosylcobalamin (Ado-cobalamin). Also synthesizes adenosylcobalamin 5'-phosphate from adenosylcobinamide-GDP and alpha-ribazole 5'-phosphate.</text>
</comment>
<dbReference type="Pfam" id="PF02654">
    <property type="entry name" value="CobS"/>
    <property type="match status" value="1"/>
</dbReference>
<dbReference type="InterPro" id="IPR003805">
    <property type="entry name" value="CobS"/>
</dbReference>
<keyword evidence="13 19" id="KW-0472">Membrane</keyword>
<dbReference type="GO" id="GO:0009236">
    <property type="term" value="P:cobalamin biosynthetic process"/>
    <property type="evidence" value="ECO:0007669"/>
    <property type="project" value="UniProtKB-UniRule"/>
</dbReference>
<comment type="similarity">
    <text evidence="4 19">Belongs to the CobS family.</text>
</comment>
<feature type="transmembrane region" description="Helical" evidence="19">
    <location>
        <begin position="53"/>
        <end position="79"/>
    </location>
</feature>
<gene>
    <name evidence="19" type="primary">cobS</name>
    <name evidence="20" type="ORF">EHQ30_03280</name>
</gene>
<keyword evidence="11 19" id="KW-0460">Magnesium</keyword>
<comment type="pathway">
    <text evidence="3 19">Cofactor biosynthesis; adenosylcobalamin biosynthesis; adenosylcobalamin from cob(II)yrinate a,c-diamide: step 7/7.</text>
</comment>
<dbReference type="AlphaFoldDB" id="A0A2M9Y786"/>
<comment type="subcellular location">
    <subcellularLocation>
        <location evidence="2 19">Cell membrane</location>
        <topology evidence="2 19">Multi-pass membrane protein</topology>
    </subcellularLocation>
</comment>
<feature type="transmembrane region" description="Helical" evidence="19">
    <location>
        <begin position="116"/>
        <end position="137"/>
    </location>
</feature>
<evidence type="ECO:0000256" key="12">
    <source>
        <dbReference type="ARBA" id="ARBA00022989"/>
    </source>
</evidence>
<keyword evidence="21" id="KW-1185">Reference proteome</keyword>
<dbReference type="GO" id="GO:0008818">
    <property type="term" value="F:cobalamin 5'-phosphate synthase activity"/>
    <property type="evidence" value="ECO:0007669"/>
    <property type="project" value="UniProtKB-UniRule"/>
</dbReference>
<dbReference type="UniPathway" id="UPA00148">
    <property type="reaction ID" value="UER00238"/>
</dbReference>
<evidence type="ECO:0000256" key="19">
    <source>
        <dbReference type="HAMAP-Rule" id="MF_00719"/>
    </source>
</evidence>
<dbReference type="EMBL" id="RQFP01000001">
    <property type="protein sequence ID" value="TGK95672.1"/>
    <property type="molecule type" value="Genomic_DNA"/>
</dbReference>
<dbReference type="GO" id="GO:0005886">
    <property type="term" value="C:plasma membrane"/>
    <property type="evidence" value="ECO:0007669"/>
    <property type="project" value="UniProtKB-SubCell"/>
</dbReference>
<dbReference type="PANTHER" id="PTHR34148">
    <property type="entry name" value="ADENOSYLCOBINAMIDE-GDP RIBAZOLETRANSFERASE"/>
    <property type="match status" value="1"/>
</dbReference>
<dbReference type="PANTHER" id="PTHR34148:SF1">
    <property type="entry name" value="ADENOSYLCOBINAMIDE-GDP RIBAZOLETRANSFERASE"/>
    <property type="match status" value="1"/>
</dbReference>
<comment type="catalytic activity">
    <reaction evidence="18 19">
        <text>alpha-ribazole 5'-phosphate + adenosylcob(III)inamide-GDP = adenosylcob(III)alamin 5'-phosphate + GMP + H(+)</text>
        <dbReference type="Rhea" id="RHEA:23560"/>
        <dbReference type="ChEBI" id="CHEBI:15378"/>
        <dbReference type="ChEBI" id="CHEBI:57918"/>
        <dbReference type="ChEBI" id="CHEBI:58115"/>
        <dbReference type="ChEBI" id="CHEBI:60487"/>
        <dbReference type="ChEBI" id="CHEBI:60493"/>
        <dbReference type="EC" id="2.7.8.26"/>
    </reaction>
</comment>
<comment type="caution">
    <text evidence="20">The sequence shown here is derived from an EMBL/GenBank/DDBJ whole genome shotgun (WGS) entry which is preliminary data.</text>
</comment>
<evidence type="ECO:0000256" key="15">
    <source>
        <dbReference type="ARBA" id="ARBA00032605"/>
    </source>
</evidence>
<evidence type="ECO:0000313" key="20">
    <source>
        <dbReference type="EMBL" id="TGK95672.1"/>
    </source>
</evidence>
<dbReference type="HAMAP" id="MF_00719">
    <property type="entry name" value="CobS"/>
    <property type="match status" value="1"/>
</dbReference>
<evidence type="ECO:0000256" key="6">
    <source>
        <dbReference type="ARBA" id="ARBA00015850"/>
    </source>
</evidence>
<accession>A0A2M9Y786</accession>
<protein>
    <recommendedName>
        <fullName evidence="6 19">Adenosylcobinamide-GDP ribazoletransferase</fullName>
        <ecNumber evidence="5 19">2.7.8.26</ecNumber>
    </recommendedName>
    <alternativeName>
        <fullName evidence="16 19">Cobalamin synthase</fullName>
    </alternativeName>
    <alternativeName>
        <fullName evidence="15 19">Cobalamin-5'-phosphate synthase</fullName>
    </alternativeName>
</protein>
<proteinExistence type="inferred from homology"/>
<evidence type="ECO:0000256" key="7">
    <source>
        <dbReference type="ARBA" id="ARBA00022475"/>
    </source>
</evidence>
<name>A0A2M9Y786_9LEPT</name>
<evidence type="ECO:0000256" key="18">
    <source>
        <dbReference type="ARBA" id="ARBA00049504"/>
    </source>
</evidence>
<keyword evidence="9 19" id="KW-0808">Transferase</keyword>
<evidence type="ECO:0000256" key="3">
    <source>
        <dbReference type="ARBA" id="ARBA00004663"/>
    </source>
</evidence>
<keyword evidence="12 19" id="KW-1133">Transmembrane helix</keyword>
<evidence type="ECO:0000256" key="8">
    <source>
        <dbReference type="ARBA" id="ARBA00022573"/>
    </source>
</evidence>
<evidence type="ECO:0000256" key="11">
    <source>
        <dbReference type="ARBA" id="ARBA00022842"/>
    </source>
</evidence>
<evidence type="ECO:0000256" key="2">
    <source>
        <dbReference type="ARBA" id="ARBA00004651"/>
    </source>
</evidence>
<evidence type="ECO:0000256" key="4">
    <source>
        <dbReference type="ARBA" id="ARBA00010561"/>
    </source>
</evidence>
<evidence type="ECO:0000256" key="5">
    <source>
        <dbReference type="ARBA" id="ARBA00013200"/>
    </source>
</evidence>
<evidence type="ECO:0000256" key="1">
    <source>
        <dbReference type="ARBA" id="ARBA00001946"/>
    </source>
</evidence>
<dbReference type="OrthoDB" id="9794626at2"/>
<evidence type="ECO:0000313" key="21">
    <source>
        <dbReference type="Proteomes" id="UP000297891"/>
    </source>
</evidence>
<comment type="cofactor">
    <cofactor evidence="1 19">
        <name>Mg(2+)</name>
        <dbReference type="ChEBI" id="CHEBI:18420"/>
    </cofactor>
</comment>
<feature type="transmembrane region" description="Helical" evidence="19">
    <location>
        <begin position="157"/>
        <end position="176"/>
    </location>
</feature>
<feature type="transmembrane region" description="Helical" evidence="19">
    <location>
        <begin position="197"/>
        <end position="215"/>
    </location>
</feature>
<dbReference type="Proteomes" id="UP000297891">
    <property type="component" value="Unassembled WGS sequence"/>
</dbReference>
<evidence type="ECO:0000256" key="10">
    <source>
        <dbReference type="ARBA" id="ARBA00022692"/>
    </source>
</evidence>
<dbReference type="GO" id="GO:0051073">
    <property type="term" value="F:adenosylcobinamide-GDP ribazoletransferase activity"/>
    <property type="evidence" value="ECO:0007669"/>
    <property type="project" value="UniProtKB-UniRule"/>
</dbReference>
<keyword evidence="10 19" id="KW-0812">Transmembrane</keyword>
<sequence length="275" mass="31309">MNWIITEIRLFFVCLSFLSRIPSPSWVGFQEEWLHKSIKYSPSVGILLGTLQWFVFIIFQTFFGPSVAFAISLGILLILTGAFHEDGFSDFCDGIGGGWKREDILRIMKDSRVGSFGAVGISLLILLKVLGVSESFAQYQIKGLQFTINSTENHHLLSSYLYFISAHSLSRFLSIFMMKLLPYAKEEGYAKPMAKEITWPQILFASLLGLLPYLFLIYLHLNFLISTLLIIPCFIYMYKLMKRWIGGFTGDCLGAIQQVIETCIWISGVFIWTSI</sequence>